<comment type="caution">
    <text evidence="2">The sequence shown here is derived from an EMBL/GenBank/DDBJ whole genome shotgun (WGS) entry which is preliminary data.</text>
</comment>
<dbReference type="AlphaFoldDB" id="A0AAV4X9Y2"/>
<evidence type="ECO:0000313" key="2">
    <source>
        <dbReference type="EMBL" id="GIY91992.1"/>
    </source>
</evidence>
<organism evidence="2 3">
    <name type="scientific">Caerostris extrusa</name>
    <name type="common">Bark spider</name>
    <name type="synonym">Caerostris bankana</name>
    <dbReference type="NCBI Taxonomy" id="172846"/>
    <lineage>
        <taxon>Eukaryota</taxon>
        <taxon>Metazoa</taxon>
        <taxon>Ecdysozoa</taxon>
        <taxon>Arthropoda</taxon>
        <taxon>Chelicerata</taxon>
        <taxon>Arachnida</taxon>
        <taxon>Araneae</taxon>
        <taxon>Araneomorphae</taxon>
        <taxon>Entelegynae</taxon>
        <taxon>Araneoidea</taxon>
        <taxon>Araneidae</taxon>
        <taxon>Caerostris</taxon>
    </lineage>
</organism>
<evidence type="ECO:0000256" key="1">
    <source>
        <dbReference type="SAM" id="MobiDB-lite"/>
    </source>
</evidence>
<accession>A0AAV4X9Y2</accession>
<keyword evidence="3" id="KW-1185">Reference proteome</keyword>
<feature type="region of interest" description="Disordered" evidence="1">
    <location>
        <begin position="1"/>
        <end position="61"/>
    </location>
</feature>
<proteinExistence type="predicted"/>
<dbReference type="EMBL" id="BPLR01000079">
    <property type="protein sequence ID" value="GIY91992.1"/>
    <property type="molecule type" value="Genomic_DNA"/>
</dbReference>
<feature type="compositionally biased region" description="Basic and acidic residues" evidence="1">
    <location>
        <begin position="25"/>
        <end position="51"/>
    </location>
</feature>
<reference evidence="2 3" key="1">
    <citation type="submission" date="2021-06" db="EMBL/GenBank/DDBJ databases">
        <title>Caerostris extrusa draft genome.</title>
        <authorList>
            <person name="Kono N."/>
            <person name="Arakawa K."/>
        </authorList>
    </citation>
    <scope>NUCLEOTIDE SEQUENCE [LARGE SCALE GENOMIC DNA]</scope>
</reference>
<evidence type="ECO:0000313" key="3">
    <source>
        <dbReference type="Proteomes" id="UP001054945"/>
    </source>
</evidence>
<protein>
    <submittedName>
        <fullName evidence="2">Uncharacterized protein</fullName>
    </submittedName>
</protein>
<sequence length="81" mass="9089">MQFIPSNTNSRHDHLQHNTRVTTTAEKHNSCGKEDTGAKMDNKSKKKEEHPMASGYTPPGYQAGLEALPDYHLYCSDDLRG</sequence>
<gene>
    <name evidence="2" type="ORF">CEXT_141761</name>
</gene>
<name>A0AAV4X9Y2_CAEEX</name>
<dbReference type="Proteomes" id="UP001054945">
    <property type="component" value="Unassembled WGS sequence"/>
</dbReference>